<sequence>DSVRLESCEIPESRVFQIFQIVLISQGPSSIQLNINIYICWECRHLVPFLGYIVQLYEYFILHFFIY</sequence>
<reference evidence="1" key="1">
    <citation type="submission" date="2023-03" db="UniProtKB">
        <authorList>
            <consortium name="Ensembl"/>
        </authorList>
    </citation>
    <scope>IDENTIFICATION</scope>
</reference>
<evidence type="ECO:0000313" key="1">
    <source>
        <dbReference type="Ensembl" id="ENSEASP00005001526.1"/>
    </source>
</evidence>
<dbReference type="Ensembl" id="ENSEAST00005001715.1">
    <property type="protein sequence ID" value="ENSEASP00005001526.1"/>
    <property type="gene ID" value="ENSEASG00005001244.1"/>
</dbReference>
<organism evidence="1">
    <name type="scientific">Equus asinus asinus</name>
    <dbReference type="NCBI Taxonomy" id="83772"/>
    <lineage>
        <taxon>Eukaryota</taxon>
        <taxon>Metazoa</taxon>
        <taxon>Chordata</taxon>
        <taxon>Craniata</taxon>
        <taxon>Vertebrata</taxon>
        <taxon>Euteleostomi</taxon>
        <taxon>Mammalia</taxon>
        <taxon>Eutheria</taxon>
        <taxon>Laurasiatheria</taxon>
        <taxon>Perissodactyla</taxon>
        <taxon>Equidae</taxon>
        <taxon>Equus</taxon>
    </lineage>
</organism>
<accession>A0A8C4KYE5</accession>
<protein>
    <submittedName>
        <fullName evidence="1">Uncharacterized protein</fullName>
    </submittedName>
</protein>
<dbReference type="AlphaFoldDB" id="A0A8C4KYE5"/>
<proteinExistence type="predicted"/>
<name>A0A8C4KYE5_EQUAS</name>
<dbReference type="OMA" id="VPLLWYT"/>